<evidence type="ECO:0000256" key="6">
    <source>
        <dbReference type="PIRSR" id="PIRSR606710-2"/>
    </source>
</evidence>
<keyword evidence="4 7" id="KW-0326">Glycosidase</keyword>
<dbReference type="PANTHER" id="PTHR42812">
    <property type="entry name" value="BETA-XYLOSIDASE"/>
    <property type="match status" value="1"/>
</dbReference>
<evidence type="ECO:0000256" key="8">
    <source>
        <dbReference type="SAM" id="SignalP"/>
    </source>
</evidence>
<feature type="chain" id="PRO_5040986489" evidence="8">
    <location>
        <begin position="22"/>
        <end position="320"/>
    </location>
</feature>
<sequence length="320" mass="32892">MGSITLFTFVSAAFISGFAAAQPTRAINSDFADPCVIQVGDGYYAFATAGNGVNVQVASSSDFSTWDLLSGTDAMPGPFPSWVASSPAIWAPDVNQRDDGTFVMYFSAATSQDSSKHCVGAATSSSITGPYTPENDPLACPLDQGGAIDADGYKDGDTYYVVYKIDGNSLDGDGTTHATPIMLQGLNSDAVTPNGDATQLLDRDSNDGPLIEAPSLANVGGTYYLSFSSNMYNTLNYDVSYATASAIAGPYTKAQAPGAPLLVSGDASDAGNLGGPGGADFNADGSKIVFHAFENGQNLDNGRAMYVADISASNNVLSVG</sequence>
<dbReference type="InterPro" id="IPR006710">
    <property type="entry name" value="Glyco_hydro_43"/>
</dbReference>
<organism evidence="9 10">
    <name type="scientific">Penicillium atrosanguineum</name>
    <dbReference type="NCBI Taxonomy" id="1132637"/>
    <lineage>
        <taxon>Eukaryota</taxon>
        <taxon>Fungi</taxon>
        <taxon>Dikarya</taxon>
        <taxon>Ascomycota</taxon>
        <taxon>Pezizomycotina</taxon>
        <taxon>Eurotiomycetes</taxon>
        <taxon>Eurotiomycetidae</taxon>
        <taxon>Eurotiales</taxon>
        <taxon>Aspergillaceae</taxon>
        <taxon>Penicillium</taxon>
    </lineage>
</organism>
<dbReference type="InterPro" id="IPR023296">
    <property type="entry name" value="Glyco_hydro_beta-prop_sf"/>
</dbReference>
<dbReference type="GO" id="GO:0004553">
    <property type="term" value="F:hydrolase activity, hydrolyzing O-glycosyl compounds"/>
    <property type="evidence" value="ECO:0007669"/>
    <property type="project" value="InterPro"/>
</dbReference>
<dbReference type="GO" id="GO:0005975">
    <property type="term" value="P:carbohydrate metabolic process"/>
    <property type="evidence" value="ECO:0007669"/>
    <property type="project" value="InterPro"/>
</dbReference>
<dbReference type="Gene3D" id="2.115.10.20">
    <property type="entry name" value="Glycosyl hydrolase domain, family 43"/>
    <property type="match status" value="1"/>
</dbReference>
<feature type="site" description="Important for catalytic activity, responsible for pKa modulation of the active site Glu and correct orientation of both the proton donor and substrate" evidence="6">
    <location>
        <position position="149"/>
    </location>
</feature>
<keyword evidence="2 8" id="KW-0732">Signal</keyword>
<keyword evidence="3 7" id="KW-0378">Hydrolase</keyword>
<dbReference type="OrthoDB" id="3879658at2759"/>
<feature type="active site" description="Proton acceptor" evidence="5">
    <location>
        <position position="33"/>
    </location>
</feature>
<comment type="caution">
    <text evidence="9">The sequence shown here is derived from an EMBL/GenBank/DDBJ whole genome shotgun (WGS) entry which is preliminary data.</text>
</comment>
<dbReference type="CDD" id="cd08999">
    <property type="entry name" value="GH43_ABN-like"/>
    <property type="match status" value="1"/>
</dbReference>
<protein>
    <submittedName>
        <fullName evidence="9">Arabinan-endo 1-5-alpha-L-arabinase</fullName>
    </submittedName>
</protein>
<dbReference type="Pfam" id="PF04616">
    <property type="entry name" value="Glyco_hydro_43"/>
    <property type="match status" value="1"/>
</dbReference>
<evidence type="ECO:0000256" key="3">
    <source>
        <dbReference type="ARBA" id="ARBA00022801"/>
    </source>
</evidence>
<evidence type="ECO:0000256" key="4">
    <source>
        <dbReference type="ARBA" id="ARBA00023295"/>
    </source>
</evidence>
<feature type="active site" description="Proton donor" evidence="5">
    <location>
        <position position="212"/>
    </location>
</feature>
<dbReference type="EMBL" id="JAPZBO010000001">
    <property type="protein sequence ID" value="KAJ5330767.1"/>
    <property type="molecule type" value="Genomic_DNA"/>
</dbReference>
<dbReference type="Proteomes" id="UP001147746">
    <property type="component" value="Unassembled WGS sequence"/>
</dbReference>
<evidence type="ECO:0000256" key="2">
    <source>
        <dbReference type="ARBA" id="ARBA00022729"/>
    </source>
</evidence>
<dbReference type="SUPFAM" id="SSF75005">
    <property type="entry name" value="Arabinanase/levansucrase/invertase"/>
    <property type="match status" value="1"/>
</dbReference>
<gene>
    <name evidence="9" type="ORF">N7476_000550</name>
</gene>
<name>A0A9W9UBR8_9EURO</name>
<dbReference type="PANTHER" id="PTHR42812:SF5">
    <property type="entry name" value="ENDO-ARABINASE"/>
    <property type="match status" value="1"/>
</dbReference>
<proteinExistence type="inferred from homology"/>
<dbReference type="AlphaFoldDB" id="A0A9W9UBR8"/>
<feature type="signal peptide" evidence="8">
    <location>
        <begin position="1"/>
        <end position="21"/>
    </location>
</feature>
<evidence type="ECO:0000313" key="9">
    <source>
        <dbReference type="EMBL" id="KAJ5330767.1"/>
    </source>
</evidence>
<keyword evidence="10" id="KW-1185">Reference proteome</keyword>
<evidence type="ECO:0000256" key="7">
    <source>
        <dbReference type="RuleBase" id="RU361187"/>
    </source>
</evidence>
<accession>A0A9W9UBR8</accession>
<comment type="similarity">
    <text evidence="1 7">Belongs to the glycosyl hydrolase 43 family.</text>
</comment>
<evidence type="ECO:0000313" key="10">
    <source>
        <dbReference type="Proteomes" id="UP001147746"/>
    </source>
</evidence>
<evidence type="ECO:0000256" key="1">
    <source>
        <dbReference type="ARBA" id="ARBA00009865"/>
    </source>
</evidence>
<evidence type="ECO:0000256" key="5">
    <source>
        <dbReference type="PIRSR" id="PIRSR606710-1"/>
    </source>
</evidence>
<reference evidence="9" key="1">
    <citation type="submission" date="2022-12" db="EMBL/GenBank/DDBJ databases">
        <authorList>
            <person name="Petersen C."/>
        </authorList>
    </citation>
    <scope>NUCLEOTIDE SEQUENCE</scope>
    <source>
        <strain evidence="9">IBT 21472</strain>
    </source>
</reference>
<reference evidence="9" key="2">
    <citation type="journal article" date="2023" name="IMA Fungus">
        <title>Comparative genomic study of the Penicillium genus elucidates a diverse pangenome and 15 lateral gene transfer events.</title>
        <authorList>
            <person name="Petersen C."/>
            <person name="Sorensen T."/>
            <person name="Nielsen M.R."/>
            <person name="Sondergaard T.E."/>
            <person name="Sorensen J.L."/>
            <person name="Fitzpatrick D.A."/>
            <person name="Frisvad J.C."/>
            <person name="Nielsen K.L."/>
        </authorList>
    </citation>
    <scope>NUCLEOTIDE SEQUENCE</scope>
    <source>
        <strain evidence="9">IBT 21472</strain>
    </source>
</reference>
<dbReference type="InterPro" id="IPR051795">
    <property type="entry name" value="Glycosyl_Hydrlase_43"/>
</dbReference>